<dbReference type="Proteomes" id="UP001168821">
    <property type="component" value="Unassembled WGS sequence"/>
</dbReference>
<dbReference type="InterPro" id="IPR055270">
    <property type="entry name" value="Glyco_tran_10_C"/>
</dbReference>
<evidence type="ECO:0000256" key="8">
    <source>
        <dbReference type="ARBA" id="ARBA00022989"/>
    </source>
</evidence>
<comment type="subcellular location">
    <subcellularLocation>
        <location evidence="1 12">Golgi apparatus</location>
        <location evidence="1 12">Golgi stack membrane</location>
        <topology evidence="1 12">Single-pass type II membrane protein</topology>
    </subcellularLocation>
</comment>
<keyword evidence="4 12" id="KW-0328">Glycosyltransferase</keyword>
<keyword evidence="16" id="KW-1185">Reference proteome</keyword>
<dbReference type="InterPro" id="IPR031481">
    <property type="entry name" value="Glyco_tran_10_N"/>
</dbReference>
<evidence type="ECO:0000256" key="7">
    <source>
        <dbReference type="ARBA" id="ARBA00022968"/>
    </source>
</evidence>
<keyword evidence="10" id="KW-0472">Membrane</keyword>
<feature type="domain" description="Fucosyltransferase N-terminal" evidence="14">
    <location>
        <begin position="43"/>
        <end position="154"/>
    </location>
</feature>
<keyword evidence="7" id="KW-0735">Signal-anchor</keyword>
<dbReference type="Pfam" id="PF00852">
    <property type="entry name" value="Glyco_transf_10"/>
    <property type="match status" value="1"/>
</dbReference>
<sequence>MHQYFKYLAIFALSVFLILGYNNIPPSFLNTTIKIWRTSSSIKTILYWSPMYKQQDHYLGVGQKIFAHCQYHNCNATYDRNHLPVDQFDALIFHGLDYNTSRYDKPQKRNPNQVYIFAILESPDLTSPLIRYNNDFYNWTMTYRSDSDVVRRYGVYRKQNTGYKVPPATEIRNRKKKIAWFVSHCQVSSQRDNLVERIRKVVPVDVYGSCGNLTCSVENKSECYDMMEKEYKFYLSFENSVCEDYVTEKMYNVLKRNIVPIVFGGANYDVLAPPKSVINVLDFESVKNLTDYIKYLDARPEEYLKYFEWKKDYVVDTSHKEVLCDLCKKLNEPRKTKVYGNIFTWWFGENINKCFDKVILKII</sequence>
<dbReference type="FunFam" id="3.40.50.11660:FF:000006">
    <property type="entry name" value="Alpha-(1,3)-fucosyltransferase C"/>
    <property type="match status" value="1"/>
</dbReference>
<protein>
    <recommendedName>
        <fullName evidence="12">Fucosyltransferase</fullName>
        <ecNumber evidence="12">2.4.1.-</ecNumber>
    </recommendedName>
</protein>
<evidence type="ECO:0000256" key="6">
    <source>
        <dbReference type="ARBA" id="ARBA00022692"/>
    </source>
</evidence>
<keyword evidence="5 12" id="KW-0808">Transferase</keyword>
<evidence type="ECO:0000259" key="13">
    <source>
        <dbReference type="Pfam" id="PF00852"/>
    </source>
</evidence>
<reference evidence="15" key="1">
    <citation type="journal article" date="2023" name="G3 (Bethesda)">
        <title>Whole genome assemblies of Zophobas morio and Tenebrio molitor.</title>
        <authorList>
            <person name="Kaur S."/>
            <person name="Stinson S.A."/>
            <person name="diCenzo G.C."/>
        </authorList>
    </citation>
    <scope>NUCLEOTIDE SEQUENCE</scope>
    <source>
        <strain evidence="15">QUZm001</strain>
    </source>
</reference>
<dbReference type="PANTHER" id="PTHR48438:SF1">
    <property type="entry name" value="ALPHA-(1,3)-FUCOSYLTRANSFERASE C-RELATED"/>
    <property type="match status" value="1"/>
</dbReference>
<dbReference type="GO" id="GO:0008417">
    <property type="term" value="F:fucosyltransferase activity"/>
    <property type="evidence" value="ECO:0007669"/>
    <property type="project" value="InterPro"/>
</dbReference>
<dbReference type="GO" id="GO:0032580">
    <property type="term" value="C:Golgi cisterna membrane"/>
    <property type="evidence" value="ECO:0007669"/>
    <property type="project" value="UniProtKB-SubCell"/>
</dbReference>
<comment type="pathway">
    <text evidence="2">Protein modification; protein glycosylation.</text>
</comment>
<dbReference type="InterPro" id="IPR001503">
    <property type="entry name" value="Glyco_trans_10"/>
</dbReference>
<feature type="domain" description="Fucosyltransferase C-terminal" evidence="13">
    <location>
        <begin position="172"/>
        <end position="345"/>
    </location>
</feature>
<name>A0AA38HT99_9CUCU</name>
<evidence type="ECO:0000256" key="12">
    <source>
        <dbReference type="RuleBase" id="RU003832"/>
    </source>
</evidence>
<dbReference type="EMBL" id="JALNTZ010000008">
    <property type="protein sequence ID" value="KAJ3643275.1"/>
    <property type="molecule type" value="Genomic_DNA"/>
</dbReference>
<evidence type="ECO:0000313" key="16">
    <source>
        <dbReference type="Proteomes" id="UP001168821"/>
    </source>
</evidence>
<dbReference type="InterPro" id="IPR038577">
    <property type="entry name" value="GT10-like_C_sf"/>
</dbReference>
<evidence type="ECO:0000256" key="4">
    <source>
        <dbReference type="ARBA" id="ARBA00022676"/>
    </source>
</evidence>
<evidence type="ECO:0000259" key="14">
    <source>
        <dbReference type="Pfam" id="PF17039"/>
    </source>
</evidence>
<evidence type="ECO:0000256" key="3">
    <source>
        <dbReference type="ARBA" id="ARBA00008919"/>
    </source>
</evidence>
<evidence type="ECO:0000256" key="2">
    <source>
        <dbReference type="ARBA" id="ARBA00004922"/>
    </source>
</evidence>
<keyword evidence="8" id="KW-1133">Transmembrane helix</keyword>
<proteinExistence type="inferred from homology"/>
<evidence type="ECO:0000256" key="1">
    <source>
        <dbReference type="ARBA" id="ARBA00004447"/>
    </source>
</evidence>
<accession>A0AA38HT99</accession>
<dbReference type="PANTHER" id="PTHR48438">
    <property type="entry name" value="ALPHA-(1,3)-FUCOSYLTRANSFERASE C-RELATED"/>
    <property type="match status" value="1"/>
</dbReference>
<dbReference type="Pfam" id="PF17039">
    <property type="entry name" value="Glyco_tran_10_N"/>
    <property type="match status" value="1"/>
</dbReference>
<gene>
    <name evidence="15" type="ORF">Zmor_025998</name>
</gene>
<dbReference type="AlphaFoldDB" id="A0AA38HT99"/>
<organism evidence="15 16">
    <name type="scientific">Zophobas morio</name>
    <dbReference type="NCBI Taxonomy" id="2755281"/>
    <lineage>
        <taxon>Eukaryota</taxon>
        <taxon>Metazoa</taxon>
        <taxon>Ecdysozoa</taxon>
        <taxon>Arthropoda</taxon>
        <taxon>Hexapoda</taxon>
        <taxon>Insecta</taxon>
        <taxon>Pterygota</taxon>
        <taxon>Neoptera</taxon>
        <taxon>Endopterygota</taxon>
        <taxon>Coleoptera</taxon>
        <taxon>Polyphaga</taxon>
        <taxon>Cucujiformia</taxon>
        <taxon>Tenebrionidae</taxon>
        <taxon>Zophobas</taxon>
    </lineage>
</organism>
<evidence type="ECO:0000256" key="9">
    <source>
        <dbReference type="ARBA" id="ARBA00023034"/>
    </source>
</evidence>
<keyword evidence="6 12" id="KW-0812">Transmembrane</keyword>
<evidence type="ECO:0000256" key="5">
    <source>
        <dbReference type="ARBA" id="ARBA00022679"/>
    </source>
</evidence>
<comment type="caution">
    <text evidence="15">The sequence shown here is derived from an EMBL/GenBank/DDBJ whole genome shotgun (WGS) entry which is preliminary data.</text>
</comment>
<keyword evidence="11" id="KW-0325">Glycoprotein</keyword>
<evidence type="ECO:0000256" key="10">
    <source>
        <dbReference type="ARBA" id="ARBA00023136"/>
    </source>
</evidence>
<keyword evidence="9 12" id="KW-0333">Golgi apparatus</keyword>
<evidence type="ECO:0000256" key="11">
    <source>
        <dbReference type="ARBA" id="ARBA00023180"/>
    </source>
</evidence>
<evidence type="ECO:0000313" key="15">
    <source>
        <dbReference type="EMBL" id="KAJ3643275.1"/>
    </source>
</evidence>
<dbReference type="SUPFAM" id="SSF53756">
    <property type="entry name" value="UDP-Glycosyltransferase/glycogen phosphorylase"/>
    <property type="match status" value="1"/>
</dbReference>
<dbReference type="Gene3D" id="3.40.50.11660">
    <property type="entry name" value="Glycosyl transferase family 10, C-terminal domain"/>
    <property type="match status" value="1"/>
</dbReference>
<comment type="similarity">
    <text evidence="3 12">Belongs to the glycosyltransferase 10 family.</text>
</comment>
<dbReference type="EC" id="2.4.1.-" evidence="12"/>